<evidence type="ECO:0000256" key="3">
    <source>
        <dbReference type="ARBA" id="ARBA00022958"/>
    </source>
</evidence>
<dbReference type="GO" id="GO:0006813">
    <property type="term" value="P:potassium ion transport"/>
    <property type="evidence" value="ECO:0007669"/>
    <property type="project" value="UniProtKB-KW"/>
</dbReference>
<keyword evidence="4" id="KW-0406">Ion transport</keyword>
<keyword evidence="2" id="KW-0633">Potassium transport</keyword>
<reference evidence="6" key="1">
    <citation type="submission" date="2023-07" db="EMBL/GenBank/DDBJ databases">
        <title>draft genome sequence of fig (Ficus carica).</title>
        <authorList>
            <person name="Takahashi T."/>
            <person name="Nishimura K."/>
        </authorList>
    </citation>
    <scope>NUCLEOTIDE SEQUENCE</scope>
</reference>
<evidence type="ECO:0000313" key="7">
    <source>
        <dbReference type="Proteomes" id="UP001187192"/>
    </source>
</evidence>
<dbReference type="PANTHER" id="PTHR32468:SF114">
    <property type="entry name" value="CATION_H+ EXCHANGER DOMAIN-CONTAINING PROTEIN"/>
    <property type="match status" value="1"/>
</dbReference>
<dbReference type="Proteomes" id="UP001187192">
    <property type="component" value="Unassembled WGS sequence"/>
</dbReference>
<dbReference type="EMBL" id="BTGU01000070">
    <property type="protein sequence ID" value="GMN57477.1"/>
    <property type="molecule type" value="Genomic_DNA"/>
</dbReference>
<dbReference type="AlphaFoldDB" id="A0AA88DLG6"/>
<evidence type="ECO:0000256" key="4">
    <source>
        <dbReference type="ARBA" id="ARBA00023065"/>
    </source>
</evidence>
<keyword evidence="3" id="KW-0630">Potassium</keyword>
<feature type="region of interest" description="Disordered" evidence="5">
    <location>
        <begin position="111"/>
        <end position="148"/>
    </location>
</feature>
<keyword evidence="7" id="KW-1185">Reference proteome</keyword>
<proteinExistence type="predicted"/>
<dbReference type="GO" id="GO:0012505">
    <property type="term" value="C:endomembrane system"/>
    <property type="evidence" value="ECO:0007669"/>
    <property type="project" value="TreeGrafter"/>
</dbReference>
<keyword evidence="1" id="KW-0813">Transport</keyword>
<dbReference type="GO" id="GO:0098662">
    <property type="term" value="P:inorganic cation transmembrane transport"/>
    <property type="evidence" value="ECO:0007669"/>
    <property type="project" value="TreeGrafter"/>
</dbReference>
<evidence type="ECO:0000256" key="5">
    <source>
        <dbReference type="SAM" id="MobiDB-lite"/>
    </source>
</evidence>
<evidence type="ECO:0000256" key="1">
    <source>
        <dbReference type="ARBA" id="ARBA00022448"/>
    </source>
</evidence>
<evidence type="ECO:0000313" key="6">
    <source>
        <dbReference type="EMBL" id="GMN57477.1"/>
    </source>
</evidence>
<gene>
    <name evidence="6" type="ORF">TIFTF001_026577</name>
</gene>
<comment type="caution">
    <text evidence="6">The sequence shown here is derived from an EMBL/GenBank/DDBJ whole genome shotgun (WGS) entry which is preliminary data.</text>
</comment>
<feature type="compositionally biased region" description="Basic and acidic residues" evidence="5">
    <location>
        <begin position="121"/>
        <end position="134"/>
    </location>
</feature>
<dbReference type="PANTHER" id="PTHR32468">
    <property type="entry name" value="CATION/H + ANTIPORTER"/>
    <property type="match status" value="1"/>
</dbReference>
<sequence length="148" mass="16571">MIRIAMNGNVTGNDEERRLDNEFLSKFRKSMVSNFRVTYIEEVVMDGSGTVAVICLMENNYQLVLVGRSHVRRSQLLSGLKDWSERSELGAIGDIFASADTKGDATILVVQQHNNLENEGSESRKQSLEDPDFIKDDEEEMPIQGSSA</sequence>
<dbReference type="GO" id="GO:0006885">
    <property type="term" value="P:regulation of pH"/>
    <property type="evidence" value="ECO:0007669"/>
    <property type="project" value="TreeGrafter"/>
</dbReference>
<name>A0AA88DLG6_FICCA</name>
<evidence type="ECO:0000256" key="2">
    <source>
        <dbReference type="ARBA" id="ARBA00022538"/>
    </source>
</evidence>
<accession>A0AA88DLG6</accession>
<dbReference type="InterPro" id="IPR050794">
    <property type="entry name" value="CPA2_transporter"/>
</dbReference>
<dbReference type="Gramene" id="FCD_00018445-RA">
    <property type="protein sequence ID" value="FCD_00018445-RA:cds"/>
    <property type="gene ID" value="FCD_00018445"/>
</dbReference>
<organism evidence="6 7">
    <name type="scientific">Ficus carica</name>
    <name type="common">Common fig</name>
    <dbReference type="NCBI Taxonomy" id="3494"/>
    <lineage>
        <taxon>Eukaryota</taxon>
        <taxon>Viridiplantae</taxon>
        <taxon>Streptophyta</taxon>
        <taxon>Embryophyta</taxon>
        <taxon>Tracheophyta</taxon>
        <taxon>Spermatophyta</taxon>
        <taxon>Magnoliopsida</taxon>
        <taxon>eudicotyledons</taxon>
        <taxon>Gunneridae</taxon>
        <taxon>Pentapetalae</taxon>
        <taxon>rosids</taxon>
        <taxon>fabids</taxon>
        <taxon>Rosales</taxon>
        <taxon>Moraceae</taxon>
        <taxon>Ficeae</taxon>
        <taxon>Ficus</taxon>
    </lineage>
</organism>
<protein>
    <submittedName>
        <fullName evidence="6">Uncharacterized protein</fullName>
    </submittedName>
</protein>